<gene>
    <name evidence="2" type="ORF">CAC42_1840</name>
</gene>
<evidence type="ECO:0000313" key="3">
    <source>
        <dbReference type="Proteomes" id="UP000243797"/>
    </source>
</evidence>
<dbReference type="AlphaFoldDB" id="A0A2K1QVL5"/>
<comment type="caution">
    <text evidence="2">The sequence shown here is derived from an EMBL/GenBank/DDBJ whole genome shotgun (WGS) entry which is preliminary data.</text>
</comment>
<proteinExistence type="predicted"/>
<feature type="region of interest" description="Disordered" evidence="1">
    <location>
        <begin position="1"/>
        <end position="74"/>
    </location>
</feature>
<evidence type="ECO:0000256" key="1">
    <source>
        <dbReference type="SAM" id="MobiDB-lite"/>
    </source>
</evidence>
<protein>
    <submittedName>
        <fullName evidence="2">MICOS complex subunit mic60</fullName>
    </submittedName>
</protein>
<reference evidence="2 3" key="1">
    <citation type="submission" date="2017-06" db="EMBL/GenBank/DDBJ databases">
        <title>Draft genome sequence of a variant of Elsinoe murrayae.</title>
        <authorList>
            <person name="Cheng Q."/>
        </authorList>
    </citation>
    <scope>NUCLEOTIDE SEQUENCE [LARGE SCALE GENOMIC DNA]</scope>
    <source>
        <strain evidence="2 3">CQ-2017a</strain>
    </source>
</reference>
<feature type="compositionally biased region" description="Polar residues" evidence="1">
    <location>
        <begin position="38"/>
        <end position="59"/>
    </location>
</feature>
<feature type="compositionally biased region" description="Polar residues" evidence="1">
    <location>
        <begin position="1"/>
        <end position="11"/>
    </location>
</feature>
<keyword evidence="3" id="KW-1185">Reference proteome</keyword>
<dbReference type="InParanoid" id="A0A2K1QVL5"/>
<dbReference type="EMBL" id="NKHZ01000033">
    <property type="protein sequence ID" value="PNS19104.1"/>
    <property type="molecule type" value="Genomic_DNA"/>
</dbReference>
<name>A0A2K1QVL5_9PEZI</name>
<dbReference type="Proteomes" id="UP000243797">
    <property type="component" value="Unassembled WGS sequence"/>
</dbReference>
<accession>A0A2K1QVL5</accession>
<evidence type="ECO:0000313" key="2">
    <source>
        <dbReference type="EMBL" id="PNS19104.1"/>
    </source>
</evidence>
<organism evidence="2 3">
    <name type="scientific">Sphaceloma murrayae</name>
    <dbReference type="NCBI Taxonomy" id="2082308"/>
    <lineage>
        <taxon>Eukaryota</taxon>
        <taxon>Fungi</taxon>
        <taxon>Dikarya</taxon>
        <taxon>Ascomycota</taxon>
        <taxon>Pezizomycotina</taxon>
        <taxon>Dothideomycetes</taxon>
        <taxon>Dothideomycetidae</taxon>
        <taxon>Myriangiales</taxon>
        <taxon>Elsinoaceae</taxon>
        <taxon>Sphaceloma</taxon>
    </lineage>
</organism>
<sequence>MPDNNNTSKTPASDRATRAYSVGSYKTPPKKPPIVHHPTTSKNAPKSQDGRATSKSSSKPGKVTTYGYMGGSGK</sequence>